<dbReference type="EMBL" id="CM012438">
    <property type="protein sequence ID" value="RVE75138.1"/>
    <property type="molecule type" value="Genomic_DNA"/>
</dbReference>
<evidence type="ECO:0000313" key="2">
    <source>
        <dbReference type="EMBL" id="RVE75138.1"/>
    </source>
</evidence>
<proteinExistence type="predicted"/>
<organism evidence="2 3">
    <name type="scientific">Oryzias javanicus</name>
    <name type="common">Javanese ricefish</name>
    <name type="synonym">Aplocheilus javanicus</name>
    <dbReference type="NCBI Taxonomy" id="123683"/>
    <lineage>
        <taxon>Eukaryota</taxon>
        <taxon>Metazoa</taxon>
        <taxon>Chordata</taxon>
        <taxon>Craniata</taxon>
        <taxon>Vertebrata</taxon>
        <taxon>Euteleostomi</taxon>
        <taxon>Actinopterygii</taxon>
        <taxon>Neopterygii</taxon>
        <taxon>Teleostei</taxon>
        <taxon>Neoteleostei</taxon>
        <taxon>Acanthomorphata</taxon>
        <taxon>Ovalentaria</taxon>
        <taxon>Atherinomorphae</taxon>
        <taxon>Beloniformes</taxon>
        <taxon>Adrianichthyidae</taxon>
        <taxon>Oryziinae</taxon>
        <taxon>Oryzias</taxon>
    </lineage>
</organism>
<evidence type="ECO:0000256" key="1">
    <source>
        <dbReference type="SAM" id="MobiDB-lite"/>
    </source>
</evidence>
<dbReference type="Proteomes" id="UP000283210">
    <property type="component" value="Chromosome 2"/>
</dbReference>
<feature type="compositionally biased region" description="Polar residues" evidence="1">
    <location>
        <begin position="10"/>
        <end position="19"/>
    </location>
</feature>
<feature type="region of interest" description="Disordered" evidence="1">
    <location>
        <begin position="1"/>
        <end position="20"/>
    </location>
</feature>
<gene>
    <name evidence="2" type="ORF">OJAV_G00013610</name>
</gene>
<sequence length="258" mass="26536">MGGRSHRSRNSTVKNSCTVSPDIPSPAAVWVARSNQQPCSAPAQTTTLQVMTLVPNLETRSLMEIAVLKGAKRATDIMEMGNPNKTVVMRATAAKMNTAGRTKRTDRRKTAVSASTVLAANGTATVTTVLAANVTATMTTVLAANVTATMTTVLAANVTATMTTVLAANGTATATTVLAVDVATAGTATTVLAVEGVTVKVGATGKGVTIKENMVASMATAMDMDMAMGVVMGVATVMDEEDTGNRKKIGRTTPDQKR</sequence>
<accession>A0A3S2MV36</accession>
<reference evidence="2 3" key="1">
    <citation type="submission" date="2018-11" db="EMBL/GenBank/DDBJ databases">
        <authorList>
            <person name="Lopez-Roques C."/>
            <person name="Donnadieu C."/>
            <person name="Bouchez O."/>
            <person name="Klopp C."/>
            <person name="Cabau C."/>
            <person name="Zahm M."/>
        </authorList>
    </citation>
    <scope>NUCLEOTIDE SEQUENCE [LARGE SCALE GENOMIC DNA]</scope>
    <source>
        <strain evidence="2">RS831</strain>
        <tissue evidence="2">Whole body</tissue>
    </source>
</reference>
<reference evidence="2 3" key="2">
    <citation type="submission" date="2019-01" db="EMBL/GenBank/DDBJ databases">
        <title>A chromosome length genome reference of the Java medaka (oryzias javanicus).</title>
        <authorList>
            <person name="Herpin A."/>
            <person name="Takehana Y."/>
            <person name="Naruse K."/>
            <person name="Ansai S."/>
            <person name="Kawaguchi M."/>
        </authorList>
    </citation>
    <scope>NUCLEOTIDE SEQUENCE [LARGE SCALE GENOMIC DNA]</scope>
    <source>
        <strain evidence="2">RS831</strain>
        <tissue evidence="2">Whole body</tissue>
    </source>
</reference>
<evidence type="ECO:0000313" key="3">
    <source>
        <dbReference type="Proteomes" id="UP000283210"/>
    </source>
</evidence>
<protein>
    <submittedName>
        <fullName evidence="2">Uncharacterized protein</fullName>
    </submittedName>
</protein>
<name>A0A3S2MV36_ORYJA</name>
<keyword evidence="3" id="KW-1185">Reference proteome</keyword>
<dbReference type="AlphaFoldDB" id="A0A3S2MV36"/>